<name>A0A1B9HV10_9TREE</name>
<dbReference type="Proteomes" id="UP000094020">
    <property type="component" value="Chromosome 2"/>
</dbReference>
<dbReference type="GO" id="GO:0033528">
    <property type="term" value="P:S-methylmethionine cycle"/>
    <property type="evidence" value="ECO:0007669"/>
    <property type="project" value="TreeGrafter"/>
</dbReference>
<dbReference type="GO" id="GO:0009086">
    <property type="term" value="P:methionine biosynthetic process"/>
    <property type="evidence" value="ECO:0007669"/>
    <property type="project" value="TreeGrafter"/>
</dbReference>
<reference evidence="7" key="1">
    <citation type="submission" date="2013-07" db="EMBL/GenBank/DDBJ databases">
        <title>The Genome Sequence of Cryptococcus pinus CBS10737.</title>
        <authorList>
            <consortium name="The Broad Institute Genome Sequencing Platform"/>
            <person name="Cuomo C."/>
            <person name="Litvintseva A."/>
            <person name="Chen Y."/>
            <person name="Heitman J."/>
            <person name="Sun S."/>
            <person name="Springer D."/>
            <person name="Dromer F."/>
            <person name="Young S.K."/>
            <person name="Zeng Q."/>
            <person name="Gargeya S."/>
            <person name="Fitzgerald M."/>
            <person name="Abouelleil A."/>
            <person name="Alvarado L."/>
            <person name="Berlin A.M."/>
            <person name="Chapman S.B."/>
            <person name="Dewar J."/>
            <person name="Goldberg J."/>
            <person name="Griggs A."/>
            <person name="Gujja S."/>
            <person name="Hansen M."/>
            <person name="Howarth C."/>
            <person name="Imamovic A."/>
            <person name="Larimer J."/>
            <person name="McCowan C."/>
            <person name="Murphy C."/>
            <person name="Pearson M."/>
            <person name="Priest M."/>
            <person name="Roberts A."/>
            <person name="Saif S."/>
            <person name="Shea T."/>
            <person name="Sykes S."/>
            <person name="Wortman J."/>
            <person name="Nusbaum C."/>
            <person name="Birren B."/>
        </authorList>
    </citation>
    <scope>NUCLEOTIDE SEQUENCE [LARGE SCALE GENOMIC DNA]</scope>
    <source>
        <strain evidence="7">CBS 10737</strain>
    </source>
</reference>
<reference evidence="8" key="2">
    <citation type="submission" date="2013-07" db="EMBL/GenBank/DDBJ databases">
        <authorList>
            <consortium name="The Broad Institute Genome Sequencing Platform"/>
            <person name="Cuomo C."/>
            <person name="Litvintseva A."/>
            <person name="Chen Y."/>
            <person name="Heitman J."/>
            <person name="Sun S."/>
            <person name="Springer D."/>
            <person name="Dromer F."/>
            <person name="Young S.K."/>
            <person name="Zeng Q."/>
            <person name="Gargeya S."/>
            <person name="Fitzgerald M."/>
            <person name="Abouelleil A."/>
            <person name="Alvarado L."/>
            <person name="Berlin A.M."/>
            <person name="Chapman S.B."/>
            <person name="Dewar J."/>
            <person name="Goldberg J."/>
            <person name="Griggs A."/>
            <person name="Gujja S."/>
            <person name="Hansen M."/>
            <person name="Howarth C."/>
            <person name="Imamovic A."/>
            <person name="Larimer J."/>
            <person name="McCowan C."/>
            <person name="Murphy C."/>
            <person name="Pearson M."/>
            <person name="Priest M."/>
            <person name="Roberts A."/>
            <person name="Saif S."/>
            <person name="Shea T."/>
            <person name="Sykes S."/>
            <person name="Wortman J."/>
            <person name="Nusbaum C."/>
            <person name="Birren B."/>
        </authorList>
    </citation>
    <scope>NUCLEOTIDE SEQUENCE</scope>
    <source>
        <strain evidence="8">CBS 10737</strain>
    </source>
</reference>
<dbReference type="EMBL" id="KV700117">
    <property type="protein sequence ID" value="OCF47104.1"/>
    <property type="molecule type" value="Genomic_DNA"/>
</dbReference>
<dbReference type="Pfam" id="PF02574">
    <property type="entry name" value="S-methyl_trans"/>
    <property type="match status" value="1"/>
</dbReference>
<feature type="domain" description="Hcy-binding" evidence="6">
    <location>
        <begin position="1"/>
        <end position="392"/>
    </location>
</feature>
<sequence length="402" mass="46073">MGRERIQILDGGMGTTLEALGHSVNSELWGSELLYTNPKIMANIHEKYVQAGADLVETCTYQLTSENLTNYLNSNESSSDDPTTSDELFYKSIDLVDCAFKKNNINSINQGVVFSCGPFGSTLKPGAEYSGIYPFPFGPISNQQNSFNKEDKLLEKQSIELLSKFHFEKLLKIALNKEIWKKIKWIGFETIPLIYEIKSIRLAIGKLNKILKNKYKEEKEEQNWFLKKFWITSPFPNSNFPQIDLNGNHITIKELINNLIDYNYNNEIETENDEYPIPNGIGINCTNPSYLFELSKQFTNILKEKNEIKQNSISFILYPDGGQIYDVITRSWSIPKNEFNSNSNEWSKGILKIIKKIENSKQDNGEYIWKSIIVGGCCKTSFNEIKSLKMNLDNMYGEVKSI</sequence>
<dbReference type="PANTHER" id="PTHR46015:SF1">
    <property type="entry name" value="HOMOCYSTEINE S-METHYLTRANSFERASE-LIKE ISOFORM 1"/>
    <property type="match status" value="1"/>
</dbReference>
<dbReference type="GO" id="GO:0008898">
    <property type="term" value="F:S-adenosylmethionine-homocysteine S-methyltransferase activity"/>
    <property type="evidence" value="ECO:0007669"/>
    <property type="project" value="TreeGrafter"/>
</dbReference>
<reference evidence="8" key="4">
    <citation type="submission" date="2024-02" db="EMBL/GenBank/DDBJ databases">
        <title>Comparative genomics of Cryptococcus and Kwoniella reveals pathogenesis evolution and contrasting modes of karyotype evolution via chromosome fusion or intercentromeric recombination.</title>
        <authorList>
            <person name="Coelho M.A."/>
            <person name="David-Palma M."/>
            <person name="Shea T."/>
            <person name="Bowers K."/>
            <person name="McGinley-Smith S."/>
            <person name="Mohammad A.W."/>
            <person name="Gnirke A."/>
            <person name="Yurkov A.M."/>
            <person name="Nowrousian M."/>
            <person name="Sun S."/>
            <person name="Cuomo C.A."/>
            <person name="Heitman J."/>
        </authorList>
    </citation>
    <scope>NUCLEOTIDE SEQUENCE</scope>
    <source>
        <strain evidence="8">CBS 10737</strain>
    </source>
</reference>
<keyword evidence="1 5" id="KW-0489">Methyltransferase</keyword>
<dbReference type="PROSITE" id="PS50970">
    <property type="entry name" value="HCY"/>
    <property type="match status" value="1"/>
</dbReference>
<dbReference type="STRING" id="1296096.A0A1B9HV10"/>
<accession>A0A1B9HV10</accession>
<evidence type="ECO:0000256" key="4">
    <source>
        <dbReference type="ARBA" id="ARBA00022833"/>
    </source>
</evidence>
<dbReference type="Gene3D" id="3.20.20.330">
    <property type="entry name" value="Homocysteine-binding-like domain"/>
    <property type="match status" value="1"/>
</dbReference>
<protein>
    <recommendedName>
        <fullName evidence="6">Hcy-binding domain-containing protein</fullName>
    </recommendedName>
</protein>
<dbReference type="GO" id="GO:0046872">
    <property type="term" value="F:metal ion binding"/>
    <property type="evidence" value="ECO:0007669"/>
    <property type="project" value="UniProtKB-KW"/>
</dbReference>
<dbReference type="KEGG" id="kpin:30175249"/>
<keyword evidence="3 5" id="KW-0479">Metal-binding</keyword>
<evidence type="ECO:0000313" key="7">
    <source>
        <dbReference type="EMBL" id="OCF47104.1"/>
    </source>
</evidence>
<feature type="binding site" evidence="5">
    <location>
        <position position="378"/>
    </location>
    <ligand>
        <name>Zn(2+)</name>
        <dbReference type="ChEBI" id="CHEBI:29105"/>
    </ligand>
</feature>
<evidence type="ECO:0000256" key="3">
    <source>
        <dbReference type="ARBA" id="ARBA00022723"/>
    </source>
</evidence>
<feature type="binding site" evidence="5">
    <location>
        <position position="377"/>
    </location>
    <ligand>
        <name>Zn(2+)</name>
        <dbReference type="ChEBI" id="CHEBI:29105"/>
    </ligand>
</feature>
<feature type="binding site" evidence="5">
    <location>
        <position position="285"/>
    </location>
    <ligand>
        <name>Zn(2+)</name>
        <dbReference type="ChEBI" id="CHEBI:29105"/>
    </ligand>
</feature>
<dbReference type="OrthoDB" id="261426at2759"/>
<dbReference type="RefSeq" id="XP_019008323.1">
    <property type="nucleotide sequence ID" value="XM_019158577.1"/>
</dbReference>
<proteinExistence type="predicted"/>
<keyword evidence="2 5" id="KW-0808">Transferase</keyword>
<evidence type="ECO:0000259" key="6">
    <source>
        <dbReference type="PROSITE" id="PS50970"/>
    </source>
</evidence>
<dbReference type="AlphaFoldDB" id="A0A1B9HV10"/>
<dbReference type="EMBL" id="CP144520">
    <property type="protein sequence ID" value="WWC68107.1"/>
    <property type="molecule type" value="Genomic_DNA"/>
</dbReference>
<keyword evidence="9" id="KW-1185">Reference proteome</keyword>
<organism evidence="7">
    <name type="scientific">Kwoniella pini CBS 10737</name>
    <dbReference type="NCBI Taxonomy" id="1296096"/>
    <lineage>
        <taxon>Eukaryota</taxon>
        <taxon>Fungi</taxon>
        <taxon>Dikarya</taxon>
        <taxon>Basidiomycota</taxon>
        <taxon>Agaricomycotina</taxon>
        <taxon>Tremellomycetes</taxon>
        <taxon>Tremellales</taxon>
        <taxon>Cryptococcaceae</taxon>
        <taxon>Kwoniella</taxon>
    </lineage>
</organism>
<keyword evidence="4 5" id="KW-0862">Zinc</keyword>
<gene>
    <name evidence="7" type="ORF">I206_06880</name>
    <name evidence="8" type="ORF">I206_102028</name>
</gene>
<evidence type="ECO:0000256" key="1">
    <source>
        <dbReference type="ARBA" id="ARBA00022603"/>
    </source>
</evidence>
<dbReference type="GO" id="GO:0032259">
    <property type="term" value="P:methylation"/>
    <property type="evidence" value="ECO:0007669"/>
    <property type="project" value="UniProtKB-KW"/>
</dbReference>
<evidence type="ECO:0000313" key="9">
    <source>
        <dbReference type="Proteomes" id="UP000094020"/>
    </source>
</evidence>
<dbReference type="SUPFAM" id="SSF82282">
    <property type="entry name" value="Homocysteine S-methyltransferase"/>
    <property type="match status" value="1"/>
</dbReference>
<dbReference type="InterPro" id="IPR003726">
    <property type="entry name" value="HCY_dom"/>
</dbReference>
<evidence type="ECO:0000313" key="8">
    <source>
        <dbReference type="EMBL" id="WWC68107.1"/>
    </source>
</evidence>
<evidence type="ECO:0000256" key="2">
    <source>
        <dbReference type="ARBA" id="ARBA00022679"/>
    </source>
</evidence>
<comment type="cofactor">
    <cofactor evidence="5">
        <name>Zn(2+)</name>
        <dbReference type="ChEBI" id="CHEBI:29105"/>
    </cofactor>
</comment>
<evidence type="ECO:0000256" key="5">
    <source>
        <dbReference type="PROSITE-ProRule" id="PRU00333"/>
    </source>
</evidence>
<dbReference type="PANTHER" id="PTHR46015">
    <property type="entry name" value="ZGC:172121"/>
    <property type="match status" value="1"/>
</dbReference>
<reference evidence="7" key="3">
    <citation type="submission" date="2016-07" db="EMBL/GenBank/DDBJ databases">
        <title>Evolution of pathogenesis and genome organization in the Tremellales.</title>
        <authorList>
            <person name="Cuomo C."/>
            <person name="Litvintseva A."/>
            <person name="Heitman J."/>
            <person name="Chen Y."/>
            <person name="Sun S."/>
            <person name="Springer D."/>
            <person name="Dromer F."/>
            <person name="Young S."/>
            <person name="Zeng Q."/>
            <person name="Chapman S."/>
            <person name="Gujja S."/>
            <person name="Saif S."/>
            <person name="Birren B."/>
        </authorList>
    </citation>
    <scope>NUCLEOTIDE SEQUENCE</scope>
    <source>
        <strain evidence="7">CBS 10737</strain>
    </source>
</reference>
<dbReference type="InterPro" id="IPR036589">
    <property type="entry name" value="HCY_dom_sf"/>
</dbReference>
<dbReference type="InterPro" id="IPR051486">
    <property type="entry name" value="Hcy_S-methyltransferase"/>
</dbReference>
<dbReference type="GeneID" id="30175249"/>